<dbReference type="Pfam" id="PF02110">
    <property type="entry name" value="HK"/>
    <property type="match status" value="1"/>
</dbReference>
<gene>
    <name evidence="11" type="primary">thiM</name>
    <name evidence="12" type="ORF">SAMN02746064_02185</name>
</gene>
<evidence type="ECO:0000256" key="10">
    <source>
        <dbReference type="ARBA" id="ARBA00022977"/>
    </source>
</evidence>
<dbReference type="OrthoDB" id="9778146at2"/>
<keyword evidence="5 11" id="KW-0479">Metal-binding</keyword>
<evidence type="ECO:0000256" key="6">
    <source>
        <dbReference type="ARBA" id="ARBA00022741"/>
    </source>
</evidence>
<reference evidence="12 13" key="1">
    <citation type="submission" date="2016-11" db="EMBL/GenBank/DDBJ databases">
        <authorList>
            <person name="Jaros S."/>
            <person name="Januszkiewicz K."/>
            <person name="Wedrychowicz H."/>
        </authorList>
    </citation>
    <scope>NUCLEOTIDE SEQUENCE [LARGE SCALE GENOMIC DNA]</scope>
    <source>
        <strain evidence="12 13">DSM 14828</strain>
    </source>
</reference>
<keyword evidence="7 11" id="KW-0418">Kinase</keyword>
<dbReference type="HAMAP" id="MF_00228">
    <property type="entry name" value="Thz_kinase"/>
    <property type="match status" value="1"/>
</dbReference>
<evidence type="ECO:0000256" key="5">
    <source>
        <dbReference type="ARBA" id="ARBA00022723"/>
    </source>
</evidence>
<feature type="binding site" evidence="11">
    <location>
        <position position="43"/>
    </location>
    <ligand>
        <name>substrate</name>
    </ligand>
</feature>
<proteinExistence type="inferred from homology"/>
<dbReference type="STRING" id="1120975.SAMN02746064_02185"/>
<keyword evidence="9 11" id="KW-0460">Magnesium</keyword>
<protein>
    <recommendedName>
        <fullName evidence="11">Hydroxyethylthiazole kinase</fullName>
        <ecNumber evidence="11">2.7.1.50</ecNumber>
    </recommendedName>
    <alternativeName>
        <fullName evidence="11">4-methyl-5-beta-hydroxyethylthiazole kinase</fullName>
        <shortName evidence="11">TH kinase</shortName>
        <shortName evidence="11">Thz kinase</shortName>
    </alternativeName>
</protein>
<dbReference type="InterPro" id="IPR029056">
    <property type="entry name" value="Ribokinase-like"/>
</dbReference>
<evidence type="ECO:0000256" key="7">
    <source>
        <dbReference type="ARBA" id="ARBA00022777"/>
    </source>
</evidence>
<evidence type="ECO:0000256" key="8">
    <source>
        <dbReference type="ARBA" id="ARBA00022840"/>
    </source>
</evidence>
<dbReference type="EC" id="2.7.1.50" evidence="11"/>
<dbReference type="EMBL" id="FQTU01000022">
    <property type="protein sequence ID" value="SHF23575.1"/>
    <property type="molecule type" value="Genomic_DNA"/>
</dbReference>
<name>A0A1M4ZZY4_9FIRM</name>
<feature type="binding site" evidence="11">
    <location>
        <position position="170"/>
    </location>
    <ligand>
        <name>ATP</name>
        <dbReference type="ChEBI" id="CHEBI:30616"/>
    </ligand>
</feature>
<feature type="binding site" evidence="11">
    <location>
        <position position="119"/>
    </location>
    <ligand>
        <name>ATP</name>
        <dbReference type="ChEBI" id="CHEBI:30616"/>
    </ligand>
</feature>
<dbReference type="Gene3D" id="3.40.1190.20">
    <property type="match status" value="1"/>
</dbReference>
<dbReference type="CDD" id="cd01170">
    <property type="entry name" value="THZ_kinase"/>
    <property type="match status" value="1"/>
</dbReference>
<dbReference type="GO" id="GO:0004417">
    <property type="term" value="F:hydroxyethylthiazole kinase activity"/>
    <property type="evidence" value="ECO:0007669"/>
    <property type="project" value="UniProtKB-UniRule"/>
</dbReference>
<dbReference type="GO" id="GO:0005524">
    <property type="term" value="F:ATP binding"/>
    <property type="evidence" value="ECO:0007669"/>
    <property type="project" value="UniProtKB-UniRule"/>
</dbReference>
<accession>A0A1M4ZZY4</accession>
<evidence type="ECO:0000256" key="9">
    <source>
        <dbReference type="ARBA" id="ARBA00022842"/>
    </source>
</evidence>
<keyword evidence="13" id="KW-1185">Reference proteome</keyword>
<dbReference type="Proteomes" id="UP000184251">
    <property type="component" value="Unassembled WGS sequence"/>
</dbReference>
<comment type="cofactor">
    <cofactor evidence="2 11">
        <name>Mg(2+)</name>
        <dbReference type="ChEBI" id="CHEBI:18420"/>
    </cofactor>
</comment>
<dbReference type="InterPro" id="IPR000417">
    <property type="entry name" value="Hyethyz_kinase"/>
</dbReference>
<dbReference type="AlphaFoldDB" id="A0A1M4ZZY4"/>
<comment type="similarity">
    <text evidence="11">Belongs to the Thz kinase family.</text>
</comment>
<sequence>MSYNSDYIERIRRANPIVHNITNYVTVNDCANILLAIGASPIMADDEEEVEEIAGISKALVINIGTLNQRTMGSMVKAGKKANNSGIPVILDPVGCGASNMRTKMTLKLLEEVKISVMRGNASEIKSAFSIKGAKTNGVDASFSDSKDLEEICNVARDFALNIKGVVAVTGKEDVVSDGMETYVVKNGVESMAKITGTGCMLSSLTGGFIASNPVNAKTVSAAVATMGLAGELGYSKGMGTGSFRVSLMDMVSLMDDQVLKEGIKIERFKG</sequence>
<keyword evidence="6 11" id="KW-0547">Nucleotide-binding</keyword>
<dbReference type="SUPFAM" id="SSF53613">
    <property type="entry name" value="Ribokinase-like"/>
    <property type="match status" value="1"/>
</dbReference>
<comment type="catalytic activity">
    <reaction evidence="1 11">
        <text>5-(2-hydroxyethyl)-4-methylthiazole + ATP = 4-methyl-5-(2-phosphooxyethyl)-thiazole + ADP + H(+)</text>
        <dbReference type="Rhea" id="RHEA:24212"/>
        <dbReference type="ChEBI" id="CHEBI:15378"/>
        <dbReference type="ChEBI" id="CHEBI:17957"/>
        <dbReference type="ChEBI" id="CHEBI:30616"/>
        <dbReference type="ChEBI" id="CHEBI:58296"/>
        <dbReference type="ChEBI" id="CHEBI:456216"/>
        <dbReference type="EC" id="2.7.1.50"/>
    </reaction>
</comment>
<evidence type="ECO:0000313" key="12">
    <source>
        <dbReference type="EMBL" id="SHF23575.1"/>
    </source>
</evidence>
<evidence type="ECO:0000256" key="11">
    <source>
        <dbReference type="HAMAP-Rule" id="MF_00228"/>
    </source>
</evidence>
<dbReference type="UniPathway" id="UPA00060">
    <property type="reaction ID" value="UER00139"/>
</dbReference>
<dbReference type="GO" id="GO:0009228">
    <property type="term" value="P:thiamine biosynthetic process"/>
    <property type="evidence" value="ECO:0007669"/>
    <property type="project" value="UniProtKB-KW"/>
</dbReference>
<dbReference type="GO" id="GO:0000287">
    <property type="term" value="F:magnesium ion binding"/>
    <property type="evidence" value="ECO:0007669"/>
    <property type="project" value="UniProtKB-UniRule"/>
</dbReference>
<organism evidence="12 13">
    <name type="scientific">Alkalibacter saccharofermentans DSM 14828</name>
    <dbReference type="NCBI Taxonomy" id="1120975"/>
    <lineage>
        <taxon>Bacteria</taxon>
        <taxon>Bacillati</taxon>
        <taxon>Bacillota</taxon>
        <taxon>Clostridia</taxon>
        <taxon>Eubacteriales</taxon>
        <taxon>Eubacteriaceae</taxon>
        <taxon>Alkalibacter</taxon>
    </lineage>
</organism>
<dbReference type="RefSeq" id="WP_073272099.1">
    <property type="nucleotide sequence ID" value="NZ_FQTU01000022.1"/>
</dbReference>
<evidence type="ECO:0000256" key="4">
    <source>
        <dbReference type="ARBA" id="ARBA00022679"/>
    </source>
</evidence>
<dbReference type="PRINTS" id="PR01099">
    <property type="entry name" value="HYETHTZKNASE"/>
</dbReference>
<evidence type="ECO:0000256" key="3">
    <source>
        <dbReference type="ARBA" id="ARBA00004868"/>
    </source>
</evidence>
<keyword evidence="10 11" id="KW-0784">Thiamine biosynthesis</keyword>
<dbReference type="NCBIfam" id="NF006830">
    <property type="entry name" value="PRK09355.1"/>
    <property type="match status" value="1"/>
</dbReference>
<feature type="binding site" evidence="11">
    <location>
        <position position="197"/>
    </location>
    <ligand>
        <name>substrate</name>
    </ligand>
</feature>
<comment type="pathway">
    <text evidence="3 11">Cofactor biosynthesis; thiamine diphosphate biosynthesis; 4-methyl-5-(2-phosphoethyl)-thiazole from 5-(2-hydroxyethyl)-4-methylthiazole: step 1/1.</text>
</comment>
<keyword evidence="4 11" id="KW-0808">Transferase</keyword>
<evidence type="ECO:0000256" key="1">
    <source>
        <dbReference type="ARBA" id="ARBA00001771"/>
    </source>
</evidence>
<evidence type="ECO:0000313" key="13">
    <source>
        <dbReference type="Proteomes" id="UP000184251"/>
    </source>
</evidence>
<dbReference type="GO" id="GO:0009229">
    <property type="term" value="P:thiamine diphosphate biosynthetic process"/>
    <property type="evidence" value="ECO:0007669"/>
    <property type="project" value="UniProtKB-UniRule"/>
</dbReference>
<dbReference type="NCBIfam" id="TIGR00694">
    <property type="entry name" value="thiM"/>
    <property type="match status" value="1"/>
</dbReference>
<dbReference type="PIRSF" id="PIRSF000513">
    <property type="entry name" value="Thz_kinase"/>
    <property type="match status" value="1"/>
</dbReference>
<evidence type="ECO:0000256" key="2">
    <source>
        <dbReference type="ARBA" id="ARBA00001946"/>
    </source>
</evidence>
<keyword evidence="8 11" id="KW-0067">ATP-binding</keyword>
<comment type="function">
    <text evidence="11">Catalyzes the phosphorylation of the hydroxyl group of 4-methyl-5-beta-hydroxyethylthiazole (THZ).</text>
</comment>